<dbReference type="Pfam" id="PF18565">
    <property type="entry name" value="Glyco_hydro2_C5"/>
    <property type="match status" value="1"/>
</dbReference>
<dbReference type="InterPro" id="IPR032311">
    <property type="entry name" value="DUF4982"/>
</dbReference>
<evidence type="ECO:0000259" key="10">
    <source>
        <dbReference type="Pfam" id="PF18565"/>
    </source>
</evidence>
<evidence type="ECO:0000256" key="1">
    <source>
        <dbReference type="ARBA" id="ARBA00007401"/>
    </source>
</evidence>
<evidence type="ECO:0000259" key="9">
    <source>
        <dbReference type="Pfam" id="PF16355"/>
    </source>
</evidence>
<dbReference type="OrthoDB" id="9801077at2"/>
<reference evidence="11 12" key="1">
    <citation type="submission" date="2016-10" db="EMBL/GenBank/DDBJ databases">
        <authorList>
            <person name="de Groot N.N."/>
        </authorList>
    </citation>
    <scope>NUCLEOTIDE SEQUENCE [LARGE SCALE GENOMIC DNA]</scope>
    <source>
        <strain evidence="11 12">MAR_2009_71</strain>
    </source>
</reference>
<dbReference type="Gene3D" id="3.20.20.80">
    <property type="entry name" value="Glycosidases"/>
    <property type="match status" value="1"/>
</dbReference>
<dbReference type="InterPro" id="IPR006103">
    <property type="entry name" value="Glyco_hydro_2_cat"/>
</dbReference>
<dbReference type="InterPro" id="IPR040605">
    <property type="entry name" value="Glyco_hydro2_dom5"/>
</dbReference>
<evidence type="ECO:0000256" key="4">
    <source>
        <dbReference type="RuleBase" id="RU361154"/>
    </source>
</evidence>
<dbReference type="InterPro" id="IPR006104">
    <property type="entry name" value="Glyco_hydro_2_N"/>
</dbReference>
<evidence type="ECO:0000256" key="3">
    <source>
        <dbReference type="ARBA" id="ARBA00023295"/>
    </source>
</evidence>
<evidence type="ECO:0000313" key="12">
    <source>
        <dbReference type="Proteomes" id="UP000183038"/>
    </source>
</evidence>
<evidence type="ECO:0000259" key="8">
    <source>
        <dbReference type="Pfam" id="PF02837"/>
    </source>
</evidence>
<dbReference type="InterPro" id="IPR006101">
    <property type="entry name" value="Glyco_hydro_2"/>
</dbReference>
<proteinExistence type="inferred from homology"/>
<dbReference type="SUPFAM" id="SSF51445">
    <property type="entry name" value="(Trans)glycosidases"/>
    <property type="match status" value="1"/>
</dbReference>
<dbReference type="InterPro" id="IPR051913">
    <property type="entry name" value="GH2_Domain-Containing"/>
</dbReference>
<dbReference type="InterPro" id="IPR013783">
    <property type="entry name" value="Ig-like_fold"/>
</dbReference>
<sequence length="973" mass="109411">MTEQNINKSLYSLLFTLLLTAQAFSQELPYGYPDTERTKISINQGWKFHLGNPDAAYFEKNTDDTTWETVNVPHTLALTSLALDGLQDEKTQLTFHRNVGWYRRNIMVPENNNKVFLEFEGVHQVTDVWVNGKHVGKHGTGGYTPFHFDITRYVEKGKENQVTVLADNRRSMVVPPDPGPFDYVKFSGLYRDVYLVEKHPVHIGFNWEARRAGVTITTPTVDVVNKNTTIDIKSVVKNTSGKAENVTVITRVIDAEGLVVLKLIDDANVAQNSNYELDQIGSLEDNVQLWDVENPYLYRVNTEVLVNGKSVDVVENNLGIRKFELNPDRGFMLNGKPIELMGFNRHQHFPYIGDAVPDALHYKDMLQFKEFGFNIMRTAHYPQDNAILDACDKLGILVYEEAPSWISMSTDKEWWNNFEQSERAMIRNHRNHPSVIIWGGGINHRGYVPVAHNTAKQEDPTRLTASQGSRWTGWQTSGLTDINANMLYGPFIWDRAEPMFAMEGHHGPEALAPFRKDSLMTGLISWTAHAYYTFHPTHDKASNKIDRTRSGGMTIFRNPRPELHWYKAELGKEPFIYMLEDWKKGQDSITVYSNAENVELSVNGKTVATQTSSKDTIYDGLHHAPFIFKNFRYADGEVKAKAIFKDGKTKEVVHKTPGKPHALELMVDTVGRKFTADGADILMAYATVVDKNGTAIKEFNGKVTFSVSKNAMVVGDNANINANPMFAEYGIAPALIRAGTTAGEVKITASAKGLKSANANVQLTAYDPNVLATNARAIYDFKKVKIDIGAHDQLVQFGWDFWHGKDEEKSSYKLPLFKNAEVNLATNSADGVLRWLGEMNVIGKYGFVYGDGVLGIDENGLSINFKGLPKGKYKLTTYHHAPQSNSDEMDPNKDKLKEIRILNIPYERKLTISAGENTKEVKVTEGKMMQFQEPGKSTILFNVQDDGTAKVNIQGTAGKGIWLNGIELQEWNK</sequence>
<dbReference type="Pfam" id="PF00703">
    <property type="entry name" value="Glyco_hydro_2"/>
    <property type="match status" value="1"/>
</dbReference>
<dbReference type="Pfam" id="PF02836">
    <property type="entry name" value="Glyco_hydro_2_C"/>
    <property type="match status" value="1"/>
</dbReference>
<dbReference type="InterPro" id="IPR017853">
    <property type="entry name" value="GH"/>
</dbReference>
<dbReference type="Pfam" id="PF02837">
    <property type="entry name" value="Glyco_hydro_2_N"/>
    <property type="match status" value="1"/>
</dbReference>
<dbReference type="InterPro" id="IPR006102">
    <property type="entry name" value="Ig-like_GH2"/>
</dbReference>
<evidence type="ECO:0000256" key="5">
    <source>
        <dbReference type="SAM" id="SignalP"/>
    </source>
</evidence>
<feature type="domain" description="Glycoside hydrolase family 2 immunoglobulin-like beta-sandwich" evidence="6">
    <location>
        <begin position="219"/>
        <end position="321"/>
    </location>
</feature>
<keyword evidence="2 4" id="KW-0378">Hydrolase</keyword>
<dbReference type="PROSITE" id="PS00719">
    <property type="entry name" value="GLYCOSYL_HYDROL_F2_1"/>
    <property type="match status" value="1"/>
</dbReference>
<evidence type="ECO:0000256" key="2">
    <source>
        <dbReference type="ARBA" id="ARBA00022801"/>
    </source>
</evidence>
<organism evidence="11 12">
    <name type="scientific">Maribacter dokdonensis</name>
    <dbReference type="NCBI Taxonomy" id="320912"/>
    <lineage>
        <taxon>Bacteria</taxon>
        <taxon>Pseudomonadati</taxon>
        <taxon>Bacteroidota</taxon>
        <taxon>Flavobacteriia</taxon>
        <taxon>Flavobacteriales</taxon>
        <taxon>Flavobacteriaceae</taxon>
        <taxon>Maribacter</taxon>
    </lineage>
</organism>
<dbReference type="PRINTS" id="PR00132">
    <property type="entry name" value="GLHYDRLASE2"/>
</dbReference>
<evidence type="ECO:0000313" key="11">
    <source>
        <dbReference type="EMBL" id="SEC66002.1"/>
    </source>
</evidence>
<keyword evidence="3 4" id="KW-0326">Glycosidase</keyword>
<dbReference type="PANTHER" id="PTHR42732:SF1">
    <property type="entry name" value="BETA-MANNOSIDASE"/>
    <property type="match status" value="1"/>
</dbReference>
<feature type="domain" description="Glycoside hydrolase family 2 catalytic" evidence="7">
    <location>
        <begin position="329"/>
        <end position="486"/>
    </location>
</feature>
<dbReference type="SUPFAM" id="SSF49785">
    <property type="entry name" value="Galactose-binding domain-like"/>
    <property type="match status" value="1"/>
</dbReference>
<dbReference type="EMBL" id="FNTB01000001">
    <property type="protein sequence ID" value="SEC66002.1"/>
    <property type="molecule type" value="Genomic_DNA"/>
</dbReference>
<gene>
    <name evidence="11" type="ORF">SAMN05192540_3738</name>
</gene>
<dbReference type="Pfam" id="PF16355">
    <property type="entry name" value="DUF4982"/>
    <property type="match status" value="1"/>
</dbReference>
<dbReference type="Gene3D" id="2.60.120.260">
    <property type="entry name" value="Galactose-binding domain-like"/>
    <property type="match status" value="1"/>
</dbReference>
<evidence type="ECO:0000259" key="7">
    <source>
        <dbReference type="Pfam" id="PF02836"/>
    </source>
</evidence>
<protein>
    <submittedName>
        <fullName evidence="11">Beta-galactosidase</fullName>
    </submittedName>
</protein>
<dbReference type="InterPro" id="IPR023230">
    <property type="entry name" value="Glyco_hydro_2_CS"/>
</dbReference>
<dbReference type="Gene3D" id="2.60.40.10">
    <property type="entry name" value="Immunoglobulins"/>
    <property type="match status" value="3"/>
</dbReference>
<dbReference type="GO" id="GO:0005975">
    <property type="term" value="P:carbohydrate metabolic process"/>
    <property type="evidence" value="ECO:0007669"/>
    <property type="project" value="InterPro"/>
</dbReference>
<feature type="domain" description="DUF4982" evidence="9">
    <location>
        <begin position="588"/>
        <end position="649"/>
    </location>
</feature>
<comment type="similarity">
    <text evidence="1 4">Belongs to the glycosyl hydrolase 2 family.</text>
</comment>
<dbReference type="AlphaFoldDB" id="A0A1H4UB11"/>
<dbReference type="SUPFAM" id="SSF49373">
    <property type="entry name" value="Invasin/intimin cell-adhesion fragments"/>
    <property type="match status" value="1"/>
</dbReference>
<dbReference type="InterPro" id="IPR036156">
    <property type="entry name" value="Beta-gal/glucu_dom_sf"/>
</dbReference>
<dbReference type="InterPro" id="IPR008979">
    <property type="entry name" value="Galactose-bd-like_sf"/>
</dbReference>
<feature type="chain" id="PRO_5010321829" evidence="5">
    <location>
        <begin position="26"/>
        <end position="973"/>
    </location>
</feature>
<evidence type="ECO:0000259" key="6">
    <source>
        <dbReference type="Pfam" id="PF00703"/>
    </source>
</evidence>
<dbReference type="Proteomes" id="UP000183038">
    <property type="component" value="Unassembled WGS sequence"/>
</dbReference>
<feature type="signal peptide" evidence="5">
    <location>
        <begin position="1"/>
        <end position="25"/>
    </location>
</feature>
<dbReference type="SUPFAM" id="SSF49303">
    <property type="entry name" value="beta-Galactosidase/glucuronidase domain"/>
    <property type="match status" value="1"/>
</dbReference>
<dbReference type="PANTHER" id="PTHR42732">
    <property type="entry name" value="BETA-GALACTOSIDASE"/>
    <property type="match status" value="1"/>
</dbReference>
<keyword evidence="5" id="KW-0732">Signal</keyword>
<name>A0A1H4UB11_9FLAO</name>
<feature type="domain" description="Glycosyl hydrolases family 2 sugar binding" evidence="8">
    <location>
        <begin position="97"/>
        <end position="198"/>
    </location>
</feature>
<accession>A0A1H4UB11</accession>
<dbReference type="GO" id="GO:0004553">
    <property type="term" value="F:hydrolase activity, hydrolyzing O-glycosyl compounds"/>
    <property type="evidence" value="ECO:0007669"/>
    <property type="project" value="InterPro"/>
</dbReference>
<feature type="domain" description="Glycoside hydrolase family 2" evidence="10">
    <location>
        <begin position="672"/>
        <end position="758"/>
    </location>
</feature>
<dbReference type="InterPro" id="IPR008964">
    <property type="entry name" value="Invasin/intimin_cell_adhesion"/>
</dbReference>
<dbReference type="RefSeq" id="WP_083365685.1">
    <property type="nucleotide sequence ID" value="NZ_FNTB01000001.1"/>
</dbReference>